<feature type="compositionally biased region" description="Low complexity" evidence="1">
    <location>
        <begin position="664"/>
        <end position="681"/>
    </location>
</feature>
<feature type="region of interest" description="Disordered" evidence="1">
    <location>
        <begin position="192"/>
        <end position="372"/>
    </location>
</feature>
<protein>
    <submittedName>
        <fullName evidence="2">Uncharacterized protein</fullName>
    </submittedName>
</protein>
<dbReference type="SMART" id="SM00100">
    <property type="entry name" value="cNMP"/>
    <property type="match status" value="1"/>
</dbReference>
<feature type="region of interest" description="Disordered" evidence="1">
    <location>
        <begin position="722"/>
        <end position="809"/>
    </location>
</feature>
<feature type="compositionally biased region" description="Low complexity" evidence="1">
    <location>
        <begin position="286"/>
        <end position="328"/>
    </location>
</feature>
<dbReference type="GO" id="GO:0008076">
    <property type="term" value="C:voltage-gated potassium channel complex"/>
    <property type="evidence" value="ECO:0007669"/>
    <property type="project" value="TreeGrafter"/>
</dbReference>
<feature type="compositionally biased region" description="Basic and acidic residues" evidence="1">
    <location>
        <begin position="795"/>
        <end position="809"/>
    </location>
</feature>
<dbReference type="AlphaFoldDB" id="A0A1I8MCT5"/>
<dbReference type="InterPro" id="IPR014710">
    <property type="entry name" value="RmlC-like_jellyroll"/>
</dbReference>
<feature type="compositionally biased region" description="Low complexity" evidence="1">
    <location>
        <begin position="269"/>
        <end position="278"/>
    </location>
</feature>
<dbReference type="InterPro" id="IPR018490">
    <property type="entry name" value="cNMP-bd_dom_sf"/>
</dbReference>
<dbReference type="VEuPathDB" id="VectorBase:MDOMA2_010547"/>
<dbReference type="Pfam" id="PF00027">
    <property type="entry name" value="cNMP_binding"/>
    <property type="match status" value="1"/>
</dbReference>
<dbReference type="InterPro" id="IPR003949">
    <property type="entry name" value="K_chnl_volt-dep_EAG"/>
</dbReference>
<name>A0A1I8MCT5_MUSDO</name>
<dbReference type="InterPro" id="IPR000595">
    <property type="entry name" value="cNMP-bd_dom"/>
</dbReference>
<feature type="region of interest" description="Disordered" evidence="1">
    <location>
        <begin position="664"/>
        <end position="692"/>
    </location>
</feature>
<dbReference type="PANTHER" id="PTHR10217:SF435">
    <property type="entry name" value="POTASSIUM VOLTAGE-GATED CHANNEL PROTEIN EAG"/>
    <property type="match status" value="1"/>
</dbReference>
<dbReference type="CDD" id="cd00038">
    <property type="entry name" value="CAP_ED"/>
    <property type="match status" value="1"/>
</dbReference>
<dbReference type="VEuPathDB" id="VectorBase:MDOMA2_017816"/>
<dbReference type="eggNOG" id="KOG0501">
    <property type="taxonomic scope" value="Eukaryota"/>
</dbReference>
<evidence type="ECO:0000313" key="2">
    <source>
        <dbReference type="EnsemblMetazoa" id="MDOA003586-PA"/>
    </source>
</evidence>
<organism evidence="2">
    <name type="scientific">Musca domestica</name>
    <name type="common">House fly</name>
    <dbReference type="NCBI Taxonomy" id="7370"/>
    <lineage>
        <taxon>Eukaryota</taxon>
        <taxon>Metazoa</taxon>
        <taxon>Ecdysozoa</taxon>
        <taxon>Arthropoda</taxon>
        <taxon>Hexapoda</taxon>
        <taxon>Insecta</taxon>
        <taxon>Pterygota</taxon>
        <taxon>Neoptera</taxon>
        <taxon>Endopterygota</taxon>
        <taxon>Diptera</taxon>
        <taxon>Brachycera</taxon>
        <taxon>Muscomorpha</taxon>
        <taxon>Muscoidea</taxon>
        <taxon>Muscidae</taxon>
        <taxon>Musca</taxon>
    </lineage>
</organism>
<dbReference type="VEuPathDB" id="VectorBase:MDOA003586"/>
<dbReference type="EnsemblMetazoa" id="MDOA003586-RA">
    <property type="protein sequence ID" value="MDOA003586-PA"/>
    <property type="gene ID" value="MDOA003586"/>
</dbReference>
<sequence length="892" mass="94036">VLNYCPKDMKADICVHLNRKVFNEHPAFRLASDGCLRALAMHFMMSHSAPGDLLYHTGESIDSLCFIVTGSLEVIQDDEVVAILGKGDVFGDQFWKDSAVGQSAANVRALTYCDLHAIKRDKLLEVLDFYSAFANSFARNLVLTYNLRHRLIFRKVADVKREKELAERRKNEPQLPQNQDHLVRKIFSKFRRTPQVQTGSKEAVSGQSDVEKGGGGGGGSSGGGASDAADTDRNKKLPAKLTLTEDSRVLTTTAAAPTPSPSPSPSSGPPSARSTRASKWGRLLGSSSVDSASDTSAKVAVSRSLSARESLRESTAAQARQSSTSSSNGGQGNKVFPKAPKLQASQATLARQDTIDEGGEVDSSPPSRDSRVVIEGSSAPTAVSLAAITAKDRNLALERERQIEMASSRATTSDTYDTGLREQPPTLAQRDLIATVLDLKVDVRLELQRMQQRIGRIEDMLGELVKRLQHDSSGQTTPADDNVCVCGSSTATTAASGSSSGGLVGRRPEGGATHSTATTPAADTVITISTAPPSATTAPAIGPVAGGGLGAAASSAPTTTGAAAAIAMPTTAAATSSSNLLTPVQMVTTTPGGNGLGPLMLKKRRSKSRKAPAPPKQTHSQAAAASAVVQSPEQQRLLEEELPTMQQPPAPSTVATTTTVVTTASGSAGQAGTATTTSSGPGASGSAGVGGRSKHVYGYTRELMQEIEKAIDEIKTGELRSQKLLSEDSTEAEETGADNKLMAADNKNDKGMGTQNLHPETEEKEELGARSIQWSFPSTRSQKDIAAKETAVTGSKHDEGASHLGKKASDKRDVAVGSYSLEDNSFGSSASTKIKLEAKGIIREIECTMIQMDSLETENDIELAFDLIAKLVKTGEREILTDPVIQEQLRRC</sequence>
<feature type="compositionally biased region" description="Gly residues" evidence="1">
    <location>
        <begin position="213"/>
        <end position="225"/>
    </location>
</feature>
<feature type="compositionally biased region" description="Pro residues" evidence="1">
    <location>
        <begin position="258"/>
        <end position="268"/>
    </location>
</feature>
<dbReference type="PANTHER" id="PTHR10217">
    <property type="entry name" value="VOLTAGE AND LIGAND GATED POTASSIUM CHANNEL"/>
    <property type="match status" value="1"/>
</dbReference>
<evidence type="ECO:0000256" key="1">
    <source>
        <dbReference type="SAM" id="MobiDB-lite"/>
    </source>
</evidence>
<reference evidence="2" key="1">
    <citation type="submission" date="2020-05" db="UniProtKB">
        <authorList>
            <consortium name="EnsemblMetazoa"/>
        </authorList>
    </citation>
    <scope>IDENTIFICATION</scope>
    <source>
        <strain evidence="2">Aabys</strain>
    </source>
</reference>
<dbReference type="FunFam" id="2.60.120.10:FF:000009">
    <property type="entry name" value="Potassium voltage-gated channel subfamily H member 1"/>
    <property type="match status" value="1"/>
</dbReference>
<feature type="compositionally biased region" description="Basic residues" evidence="1">
    <location>
        <begin position="601"/>
        <end position="610"/>
    </location>
</feature>
<feature type="compositionally biased region" description="Gly residues" evidence="1">
    <location>
        <begin position="682"/>
        <end position="691"/>
    </location>
</feature>
<proteinExistence type="predicted"/>
<dbReference type="STRING" id="7370.A0A1I8MCT5"/>
<dbReference type="GO" id="GO:0042391">
    <property type="term" value="P:regulation of membrane potential"/>
    <property type="evidence" value="ECO:0007669"/>
    <property type="project" value="TreeGrafter"/>
</dbReference>
<accession>A0A1I8MCT5</accession>
<feature type="compositionally biased region" description="Low complexity" evidence="1">
    <location>
        <begin position="620"/>
        <end position="631"/>
    </location>
</feature>
<dbReference type="PROSITE" id="PS50042">
    <property type="entry name" value="CNMP_BINDING_3"/>
    <property type="match status" value="1"/>
</dbReference>
<feature type="compositionally biased region" description="Polar residues" evidence="1">
    <location>
        <begin position="194"/>
        <end position="208"/>
    </location>
</feature>
<dbReference type="SUPFAM" id="SSF51206">
    <property type="entry name" value="cAMP-binding domain-like"/>
    <property type="match status" value="1"/>
</dbReference>
<dbReference type="InterPro" id="IPR050818">
    <property type="entry name" value="KCNH_animal-type"/>
</dbReference>
<dbReference type="PRINTS" id="PR01464">
    <property type="entry name" value="EAGCHANNEL"/>
</dbReference>
<dbReference type="GO" id="GO:0005249">
    <property type="term" value="F:voltage-gated potassium channel activity"/>
    <property type="evidence" value="ECO:0007669"/>
    <property type="project" value="InterPro"/>
</dbReference>
<dbReference type="Gene3D" id="2.60.120.10">
    <property type="entry name" value="Jelly Rolls"/>
    <property type="match status" value="1"/>
</dbReference>
<feature type="region of interest" description="Disordered" evidence="1">
    <location>
        <begin position="589"/>
        <end position="633"/>
    </location>
</feature>
<feature type="region of interest" description="Disordered" evidence="1">
    <location>
        <begin position="491"/>
        <end position="523"/>
    </location>
</feature>